<evidence type="ECO:0000259" key="1">
    <source>
        <dbReference type="Pfam" id="PF18563"/>
    </source>
</evidence>
<evidence type="ECO:0000313" key="3">
    <source>
        <dbReference type="Proteomes" id="UP000614216"/>
    </source>
</evidence>
<dbReference type="InterPro" id="IPR044894">
    <property type="entry name" value="TubC_N_sf"/>
</dbReference>
<sequence length="68" mass="7825">MTQLETIQSIINDLNNEGIKLLINDNQLAIRVPKTKKVNSQLLQSLKENRSDILFYLKWKSGKSLLNV</sequence>
<reference evidence="2" key="1">
    <citation type="submission" date="2021-01" db="EMBL/GenBank/DDBJ databases">
        <title>Fulvivirga kasyanovii gen. nov., sp nov., a novel member of the phylum Bacteroidetes isolated from seawater in a mussel farm.</title>
        <authorList>
            <person name="Zhao L.-H."/>
            <person name="Wang Z.-J."/>
        </authorList>
    </citation>
    <scope>NUCLEOTIDE SEQUENCE</scope>
    <source>
        <strain evidence="2">29W222</strain>
    </source>
</reference>
<dbReference type="EMBL" id="JAEUGD010000039">
    <property type="protein sequence ID" value="MBL6446755.1"/>
    <property type="molecule type" value="Genomic_DNA"/>
</dbReference>
<evidence type="ECO:0000313" key="2">
    <source>
        <dbReference type="EMBL" id="MBL6446755.1"/>
    </source>
</evidence>
<dbReference type="Proteomes" id="UP000614216">
    <property type="component" value="Unassembled WGS sequence"/>
</dbReference>
<accession>A0A937FV78</accession>
<protein>
    <recommendedName>
        <fullName evidence="1">TubC N-terminal docking domain-containing protein</fullName>
    </recommendedName>
</protein>
<dbReference type="AlphaFoldDB" id="A0A937FV78"/>
<keyword evidence="3" id="KW-1185">Reference proteome</keyword>
<dbReference type="Pfam" id="PF18563">
    <property type="entry name" value="TubC_N"/>
    <property type="match status" value="1"/>
</dbReference>
<comment type="caution">
    <text evidence="2">The sequence shown here is derived from an EMBL/GenBank/DDBJ whole genome shotgun (WGS) entry which is preliminary data.</text>
</comment>
<organism evidence="2 3">
    <name type="scientific">Fulvivirga marina</name>
    <dbReference type="NCBI Taxonomy" id="2494733"/>
    <lineage>
        <taxon>Bacteria</taxon>
        <taxon>Pseudomonadati</taxon>
        <taxon>Bacteroidota</taxon>
        <taxon>Cytophagia</taxon>
        <taxon>Cytophagales</taxon>
        <taxon>Fulvivirgaceae</taxon>
        <taxon>Fulvivirga</taxon>
    </lineage>
</organism>
<dbReference type="RefSeq" id="WP_202856300.1">
    <property type="nucleotide sequence ID" value="NZ_JAEUGD010000039.1"/>
</dbReference>
<dbReference type="Gene3D" id="1.10.10.1830">
    <property type="entry name" value="Non-ribosomal peptide synthase, adenylation domain"/>
    <property type="match status" value="1"/>
</dbReference>
<gene>
    <name evidence="2" type="ORF">JMN32_10560</name>
</gene>
<proteinExistence type="predicted"/>
<name>A0A937FV78_9BACT</name>
<dbReference type="InterPro" id="IPR041464">
    <property type="entry name" value="TubC_N"/>
</dbReference>
<feature type="domain" description="TubC N-terminal docking" evidence="1">
    <location>
        <begin position="7"/>
        <end position="58"/>
    </location>
</feature>